<comment type="caution">
    <text evidence="1">The sequence shown here is derived from an EMBL/GenBank/DDBJ whole genome shotgun (WGS) entry which is preliminary data.</text>
</comment>
<proteinExistence type="predicted"/>
<evidence type="ECO:0000313" key="1">
    <source>
        <dbReference type="EMBL" id="KDN94705.1"/>
    </source>
</evidence>
<reference evidence="1 2" key="1">
    <citation type="submission" date="2014-04" db="EMBL/GenBank/DDBJ databases">
        <title>Draft genome sequence of Hydrogenovibrio marinus MH-110, a model organism for aerobic H2 metabolism.</title>
        <authorList>
            <person name="Cha H.J."/>
            <person name="Jo B.H."/>
            <person name="Hwang B.H."/>
        </authorList>
    </citation>
    <scope>NUCLEOTIDE SEQUENCE [LARGE SCALE GENOMIC DNA]</scope>
    <source>
        <strain evidence="1 2">MH-110</strain>
    </source>
</reference>
<dbReference type="Proteomes" id="UP000027341">
    <property type="component" value="Unassembled WGS sequence"/>
</dbReference>
<name>A0A066ZXB1_HYDMR</name>
<sequence length="162" mass="18853">MSFGKKGLYKTILNKQDKEAISDKLRKRETSSNSPQKKLFTELKVYMQEIKFKQKGLIPNKRIIADIFIPSTNIVVCFSARRHHGLQIGNHLSSAHKDMCGAFSTSGFFFVEVNAKDYKENPQRVIEDILEKHAQIKKQQERGVLQTNDHNDNTYHKFYQYT</sequence>
<dbReference type="EMBL" id="JMIU01000002">
    <property type="protein sequence ID" value="KDN94705.1"/>
    <property type="molecule type" value="Genomic_DNA"/>
</dbReference>
<organism evidence="1 2">
    <name type="scientific">Hydrogenovibrio marinus</name>
    <dbReference type="NCBI Taxonomy" id="28885"/>
    <lineage>
        <taxon>Bacteria</taxon>
        <taxon>Pseudomonadati</taxon>
        <taxon>Pseudomonadota</taxon>
        <taxon>Gammaproteobacteria</taxon>
        <taxon>Thiotrichales</taxon>
        <taxon>Piscirickettsiaceae</taxon>
        <taxon>Hydrogenovibrio</taxon>
    </lineage>
</organism>
<protein>
    <recommendedName>
        <fullName evidence="3">DUF559 domain-containing protein</fullName>
    </recommendedName>
</protein>
<gene>
    <name evidence="1" type="ORF">EI16_12475</name>
</gene>
<dbReference type="RefSeq" id="WP_029913473.1">
    <property type="nucleotide sequence ID" value="NZ_JMIU01000002.1"/>
</dbReference>
<keyword evidence="2" id="KW-1185">Reference proteome</keyword>
<evidence type="ECO:0000313" key="2">
    <source>
        <dbReference type="Proteomes" id="UP000027341"/>
    </source>
</evidence>
<dbReference type="AlphaFoldDB" id="A0A066ZXB1"/>
<accession>A0A066ZXB1</accession>
<evidence type="ECO:0008006" key="3">
    <source>
        <dbReference type="Google" id="ProtNLM"/>
    </source>
</evidence>
<dbReference type="STRING" id="28885.EI16_12475"/>